<dbReference type="HOGENOM" id="CLU_160126_0_0_1"/>
<organism evidence="2 3">
    <name type="scientific">Phaeoacremonium minimum (strain UCR-PA7)</name>
    <name type="common">Esca disease fungus</name>
    <name type="synonym">Togninia minima</name>
    <dbReference type="NCBI Taxonomy" id="1286976"/>
    <lineage>
        <taxon>Eukaryota</taxon>
        <taxon>Fungi</taxon>
        <taxon>Dikarya</taxon>
        <taxon>Ascomycota</taxon>
        <taxon>Pezizomycotina</taxon>
        <taxon>Sordariomycetes</taxon>
        <taxon>Sordariomycetidae</taxon>
        <taxon>Togniniales</taxon>
        <taxon>Togniniaceae</taxon>
        <taxon>Phaeoacremonium</taxon>
    </lineage>
</organism>
<dbReference type="AlphaFoldDB" id="R8B956"/>
<feature type="compositionally biased region" description="Polar residues" evidence="1">
    <location>
        <begin position="1"/>
        <end position="18"/>
    </location>
</feature>
<feature type="compositionally biased region" description="Basic and acidic residues" evidence="1">
    <location>
        <begin position="110"/>
        <end position="120"/>
    </location>
</feature>
<keyword evidence="3" id="KW-1185">Reference proteome</keyword>
<dbReference type="KEGG" id="tmn:UCRPA7_8690"/>
<dbReference type="eggNOG" id="ENOG502SY2H">
    <property type="taxonomic scope" value="Eukaryota"/>
</dbReference>
<dbReference type="GeneID" id="19329566"/>
<feature type="region of interest" description="Disordered" evidence="1">
    <location>
        <begin position="95"/>
        <end position="120"/>
    </location>
</feature>
<dbReference type="RefSeq" id="XP_007919392.1">
    <property type="nucleotide sequence ID" value="XM_007921201.1"/>
</dbReference>
<feature type="region of interest" description="Disordered" evidence="1">
    <location>
        <begin position="1"/>
        <end position="48"/>
    </location>
</feature>
<accession>R8B956</accession>
<evidence type="ECO:0000313" key="2">
    <source>
        <dbReference type="EMBL" id="EON95817.1"/>
    </source>
</evidence>
<name>R8B956_PHAM7</name>
<dbReference type="EMBL" id="KB933372">
    <property type="protein sequence ID" value="EON95817.1"/>
    <property type="molecule type" value="Genomic_DNA"/>
</dbReference>
<proteinExistence type="predicted"/>
<evidence type="ECO:0000313" key="3">
    <source>
        <dbReference type="Proteomes" id="UP000014074"/>
    </source>
</evidence>
<protein>
    <submittedName>
        <fullName evidence="2">Uncharacterized protein</fullName>
    </submittedName>
</protein>
<reference evidence="3" key="1">
    <citation type="journal article" date="2013" name="Genome Announc.">
        <title>Draft genome sequence of the ascomycete Phaeoacremonium aleophilum strain UCR-PA7, a causal agent of the esca disease complex in grapevines.</title>
        <authorList>
            <person name="Blanco-Ulate B."/>
            <person name="Rolshausen P."/>
            <person name="Cantu D."/>
        </authorList>
    </citation>
    <scope>NUCLEOTIDE SEQUENCE [LARGE SCALE GENOMIC DNA]</scope>
    <source>
        <strain evidence="3">UCR-PA7</strain>
    </source>
</reference>
<feature type="compositionally biased region" description="Basic and acidic residues" evidence="1">
    <location>
        <begin position="26"/>
        <end position="35"/>
    </location>
</feature>
<sequence length="120" mass="12650">MGSKSSSVSEEGANNTGEQPKKSLYRRYEDAKSGRNNEISDEDMKKYTGKTRDELNTWAKTAPDVAGNQVAGKIDTGPASGLGGAAAAGGYGGWGYEAGARAKYPPQQRNDGKAKDQDSD</sequence>
<evidence type="ECO:0000256" key="1">
    <source>
        <dbReference type="SAM" id="MobiDB-lite"/>
    </source>
</evidence>
<gene>
    <name evidence="2" type="ORF">UCRPA7_8690</name>
</gene>
<dbReference type="Proteomes" id="UP000014074">
    <property type="component" value="Unassembled WGS sequence"/>
</dbReference>
<dbReference type="OrthoDB" id="4837859at2759"/>